<dbReference type="GO" id="GO:0009395">
    <property type="term" value="P:phospholipid catabolic process"/>
    <property type="evidence" value="ECO:0007669"/>
    <property type="project" value="UniProtKB-KW"/>
</dbReference>
<dbReference type="RefSeq" id="WP_003788299.1">
    <property type="nucleotide sequence ID" value="NZ_CP091518.1"/>
</dbReference>
<keyword evidence="1" id="KW-0479">Metal-binding</keyword>
<keyword evidence="1" id="KW-1003">Cell membrane</keyword>
<keyword evidence="1" id="KW-0443">Lipid metabolism</keyword>
<dbReference type="AlphaFoldDB" id="A0AAX2J0W9"/>
<evidence type="ECO:0000313" key="5">
    <source>
        <dbReference type="Proteomes" id="UP000248598"/>
    </source>
</evidence>
<name>A0AAX2J0W9_KINKI</name>
<dbReference type="GO" id="GO:0008962">
    <property type="term" value="F:phosphatidylglycerophosphatase activity"/>
    <property type="evidence" value="ECO:0007669"/>
    <property type="project" value="UniProtKB-EC"/>
</dbReference>
<keyword evidence="1" id="KW-0997">Cell inner membrane</keyword>
<feature type="transmembrane region" description="Helical" evidence="2">
    <location>
        <begin position="144"/>
        <end position="165"/>
    </location>
</feature>
<comment type="function">
    <text evidence="1">Lipid phosphatase which dephosphorylates phosphatidylglycerophosphate (PGP) to phosphatidylglycerol (PG).</text>
</comment>
<dbReference type="InterPro" id="IPR036681">
    <property type="entry name" value="PgpA-like_sf"/>
</dbReference>
<comment type="subcellular location">
    <subcellularLocation>
        <location evidence="1">Cell inner membrane</location>
        <topology evidence="1">Multi-pass membrane protein</topology>
    </subcellularLocation>
</comment>
<dbReference type="Proteomes" id="UP000248598">
    <property type="component" value="Chromosome 1"/>
</dbReference>
<dbReference type="CDD" id="cd06971">
    <property type="entry name" value="PgpA"/>
    <property type="match status" value="1"/>
</dbReference>
<keyword evidence="2" id="KW-1133">Transmembrane helix</keyword>
<evidence type="ECO:0000259" key="3">
    <source>
        <dbReference type="Pfam" id="PF04608"/>
    </source>
</evidence>
<dbReference type="InterPro" id="IPR007686">
    <property type="entry name" value="YutG/PgpA"/>
</dbReference>
<keyword evidence="1 2" id="KW-0812">Transmembrane</keyword>
<dbReference type="InterPro" id="IPR026037">
    <property type="entry name" value="PgpA"/>
</dbReference>
<keyword evidence="1" id="KW-1208">Phospholipid metabolism</keyword>
<dbReference type="GO" id="GO:0046872">
    <property type="term" value="F:metal ion binding"/>
    <property type="evidence" value="ECO:0007669"/>
    <property type="project" value="UniProtKB-KW"/>
</dbReference>
<dbReference type="PIRSF" id="PIRSF006162">
    <property type="entry name" value="PgpA"/>
    <property type="match status" value="1"/>
</dbReference>
<feature type="transmembrane region" description="Helical" evidence="2">
    <location>
        <begin position="59"/>
        <end position="76"/>
    </location>
</feature>
<protein>
    <recommendedName>
        <fullName evidence="1">Phosphatidylglycerophosphatase A</fullName>
        <ecNumber evidence="1">3.1.3.27</ecNumber>
    </recommendedName>
    <alternativeName>
        <fullName evidence="1">Phosphatidylglycerolphosphate phosphatase A</fullName>
    </alternativeName>
</protein>
<proteinExistence type="predicted"/>
<sequence>MTKIPPTIQPTFAWLWQRPVCFVAFGFGTGLAPKAPGTFGTLPALFIAGLLLGSGMSKLALGLLCLPLFALGIWICNQAEQALGTHDYSGIVWDEIVAMMLILACIPQGLGCWSLAFIVFRLFDALKPPPIRWFDQKVHGGLGVMLDDIIAAIMTIIVLYIIIWIS</sequence>
<comment type="pathway">
    <text evidence="1">Phospholipid metabolism; phosphatidylglycerol biosynthesis; phosphatidylglycerol from CDP-diacylglycerol: step 2/2.</text>
</comment>
<comment type="cofactor">
    <cofactor evidence="1">
        <name>Mg(2+)</name>
        <dbReference type="ChEBI" id="CHEBI:18420"/>
    </cofactor>
</comment>
<keyword evidence="1" id="KW-0460">Magnesium</keyword>
<keyword evidence="1" id="KW-0595">Phospholipid degradation</keyword>
<evidence type="ECO:0000256" key="1">
    <source>
        <dbReference type="PIRNR" id="PIRNR006162"/>
    </source>
</evidence>
<comment type="catalytic activity">
    <reaction evidence="1">
        <text>a 1,2-diacyl-sn-glycero-3-phospho-(1'-sn-glycero-3'-phosphate) + H2O = a 1,2-diacyl-sn-glycero-3-phospho-(1'-sn-glycerol) + phosphate</text>
        <dbReference type="Rhea" id="RHEA:33751"/>
        <dbReference type="ChEBI" id="CHEBI:15377"/>
        <dbReference type="ChEBI" id="CHEBI:43474"/>
        <dbReference type="ChEBI" id="CHEBI:60110"/>
        <dbReference type="ChEBI" id="CHEBI:64716"/>
        <dbReference type="EC" id="3.1.3.27"/>
    </reaction>
</comment>
<feature type="transmembrane region" description="Helical" evidence="2">
    <location>
        <begin position="35"/>
        <end position="52"/>
    </location>
</feature>
<dbReference type="Pfam" id="PF04608">
    <property type="entry name" value="PgpA"/>
    <property type="match status" value="1"/>
</dbReference>
<reference evidence="4 5" key="1">
    <citation type="submission" date="2018-06" db="EMBL/GenBank/DDBJ databases">
        <authorList>
            <consortium name="Pathogen Informatics"/>
            <person name="Doyle S."/>
        </authorList>
    </citation>
    <scope>NUCLEOTIDE SEQUENCE [LARGE SCALE GENOMIC DNA]</scope>
    <source>
        <strain evidence="4 5">NCTC10529</strain>
    </source>
</reference>
<dbReference type="PANTHER" id="PTHR36305">
    <property type="entry name" value="PHOSPHATIDYLGLYCEROPHOSPHATASE A"/>
    <property type="match status" value="1"/>
</dbReference>
<gene>
    <name evidence="4" type="primary">pgpA</name>
    <name evidence="4" type="ORF">NCTC10529_00226</name>
</gene>
<keyword evidence="1 2" id="KW-0472">Membrane</keyword>
<dbReference type="EMBL" id="LS483426">
    <property type="protein sequence ID" value="SQH24076.1"/>
    <property type="molecule type" value="Genomic_DNA"/>
</dbReference>
<dbReference type="EC" id="3.1.3.27" evidence="1"/>
<evidence type="ECO:0000256" key="2">
    <source>
        <dbReference type="SAM" id="Phobius"/>
    </source>
</evidence>
<dbReference type="GO" id="GO:0005886">
    <property type="term" value="C:plasma membrane"/>
    <property type="evidence" value="ECO:0007669"/>
    <property type="project" value="UniProtKB-SubCell"/>
</dbReference>
<accession>A0AAX2J0W9</accession>
<dbReference type="GeneID" id="93261549"/>
<feature type="domain" description="YutG/PgpA" evidence="3">
    <location>
        <begin position="23"/>
        <end position="162"/>
    </location>
</feature>
<keyword evidence="1" id="KW-0442">Lipid degradation</keyword>
<feature type="transmembrane region" description="Helical" evidence="2">
    <location>
        <begin position="96"/>
        <end position="123"/>
    </location>
</feature>
<dbReference type="PANTHER" id="PTHR36305:SF1">
    <property type="entry name" value="PHOSPHATIDYLGLYCEROPHOSPHATASE A"/>
    <property type="match status" value="1"/>
</dbReference>
<keyword evidence="1 4" id="KW-0378">Hydrolase</keyword>
<organism evidence="4 5">
    <name type="scientific">Kingella kingae</name>
    <dbReference type="NCBI Taxonomy" id="504"/>
    <lineage>
        <taxon>Bacteria</taxon>
        <taxon>Pseudomonadati</taxon>
        <taxon>Pseudomonadota</taxon>
        <taxon>Betaproteobacteria</taxon>
        <taxon>Neisseriales</taxon>
        <taxon>Neisseriaceae</taxon>
        <taxon>Kingella</taxon>
    </lineage>
</organism>
<dbReference type="SUPFAM" id="SSF101307">
    <property type="entry name" value="YutG-like"/>
    <property type="match status" value="1"/>
</dbReference>
<evidence type="ECO:0000313" key="4">
    <source>
        <dbReference type="EMBL" id="SQH24076.1"/>
    </source>
</evidence>